<keyword evidence="3" id="KW-1185">Reference proteome</keyword>
<comment type="caution">
    <text evidence="2">The sequence shown here is derived from an EMBL/GenBank/DDBJ whole genome shotgun (WGS) entry which is preliminary data.</text>
</comment>
<accession>A0A9J6QZ86</accession>
<organism evidence="2 3">
    <name type="scientific">Hominibacterium faecale</name>
    <dbReference type="NCBI Taxonomy" id="2839743"/>
    <lineage>
        <taxon>Bacteria</taxon>
        <taxon>Bacillati</taxon>
        <taxon>Bacillota</taxon>
        <taxon>Clostridia</taxon>
        <taxon>Peptostreptococcales</taxon>
        <taxon>Anaerovoracaceae</taxon>
        <taxon>Hominibacterium</taxon>
    </lineage>
</organism>
<dbReference type="AlphaFoldDB" id="A0A9J6QZ86"/>
<dbReference type="InterPro" id="IPR021778">
    <property type="entry name" value="Se/S_carrier-like"/>
</dbReference>
<feature type="domain" description="Putative Se/S carrier protein-like" evidence="1">
    <location>
        <begin position="2"/>
        <end position="50"/>
    </location>
</feature>
<proteinExistence type="predicted"/>
<reference evidence="2" key="1">
    <citation type="submission" date="2022-09" db="EMBL/GenBank/DDBJ databases">
        <title>Culturomic study of gut microbiota in children with autism spectrum disorder.</title>
        <authorList>
            <person name="Efimov B.A."/>
            <person name="Chaplin A.V."/>
            <person name="Sokolova S.R."/>
            <person name="Pikina A.P."/>
            <person name="Korzhanova M."/>
            <person name="Belova V."/>
            <person name="Korostin D."/>
        </authorList>
    </citation>
    <scope>NUCLEOTIDE SEQUENCE</scope>
    <source>
        <strain evidence="2">ASD5510</strain>
    </source>
</reference>
<name>A0A9J6QZ86_9FIRM</name>
<gene>
    <name evidence="2" type="ORF">OBO34_20980</name>
</gene>
<evidence type="ECO:0000313" key="3">
    <source>
        <dbReference type="Proteomes" id="UP001065549"/>
    </source>
</evidence>
<dbReference type="EMBL" id="JAOSHN010000014">
    <property type="protein sequence ID" value="MCU7380792.1"/>
    <property type="molecule type" value="Genomic_DNA"/>
</dbReference>
<protein>
    <submittedName>
        <fullName evidence="2">DUF3343 domain-containing protein</fullName>
    </submittedName>
</protein>
<dbReference type="Proteomes" id="UP001065549">
    <property type="component" value="Unassembled WGS sequence"/>
</dbReference>
<dbReference type="Pfam" id="PF11823">
    <property type="entry name" value="Se_S_carrier"/>
    <property type="match status" value="1"/>
</dbReference>
<sequence>MEYIVTFHTHFDALQYERFLKKEGIKGKLQPVPRALSSSCGTCVKFAAKEPAEENPKFVDHEFEKLFAVGDDGYVFLADGDADGL</sequence>
<evidence type="ECO:0000313" key="2">
    <source>
        <dbReference type="EMBL" id="MCU7380792.1"/>
    </source>
</evidence>
<evidence type="ECO:0000259" key="1">
    <source>
        <dbReference type="Pfam" id="PF11823"/>
    </source>
</evidence>
<dbReference type="RefSeq" id="WP_148397758.1">
    <property type="nucleotide sequence ID" value="NZ_JAJAGH010000001.1"/>
</dbReference>